<dbReference type="EMBL" id="CP000854">
    <property type="protein sequence ID" value="ACC42299.1"/>
    <property type="molecule type" value="Genomic_DNA"/>
</dbReference>
<evidence type="ECO:0008006" key="4">
    <source>
        <dbReference type="Google" id="ProtNLM"/>
    </source>
</evidence>
<evidence type="ECO:0000256" key="1">
    <source>
        <dbReference type="SAM" id="MobiDB-lite"/>
    </source>
</evidence>
<feature type="compositionally biased region" description="Low complexity" evidence="1">
    <location>
        <begin position="60"/>
        <end position="73"/>
    </location>
</feature>
<sequence>MSDMSTPMQAQQPYQAIPTVTPVAKACTLPPPGWVCSREAGHAPPCAASQDSTEPPAPSPEQGAAPAAPSASERAQEQLKAGTSVTVDQGAPYWLPRNIEADLDLPSGGRVRYRKIRDGSELELDLVELLDGFTPEMVVSAQGDDRVEMTRAIANKENRAKIFDPIDRVVVAAVVCPRIVASGPSTDEQINVKDVDLTDRIVIFQAAFGEQLAKLKSVFGEPQEGLRDLQAGQGPRTEAQ</sequence>
<dbReference type="OrthoDB" id="4726384at2"/>
<protein>
    <recommendedName>
        <fullName evidence="4">Tail assembly chaperone</fullName>
    </recommendedName>
</protein>
<feature type="region of interest" description="Disordered" evidence="1">
    <location>
        <begin position="31"/>
        <end position="83"/>
    </location>
</feature>
<dbReference type="KEGG" id="mmi:MMAR_3887"/>
<evidence type="ECO:0000313" key="3">
    <source>
        <dbReference type="Proteomes" id="UP000001190"/>
    </source>
</evidence>
<accession>B2HNP6</accession>
<dbReference type="HOGENOM" id="CLU_1155414_0_0_11"/>
<gene>
    <name evidence="2" type="ordered locus">MMAR_3887</name>
</gene>
<evidence type="ECO:0000313" key="2">
    <source>
        <dbReference type="EMBL" id="ACC42299.1"/>
    </source>
</evidence>
<dbReference type="Pfam" id="PF24117">
    <property type="entry name" value="DUF7391"/>
    <property type="match status" value="1"/>
</dbReference>
<dbReference type="InterPro" id="IPR055815">
    <property type="entry name" value="DUF7391"/>
</dbReference>
<proteinExistence type="predicted"/>
<dbReference type="AlphaFoldDB" id="B2HNP6"/>
<dbReference type="RefSeq" id="WP_012395485.1">
    <property type="nucleotide sequence ID" value="NC_010612.1"/>
</dbReference>
<dbReference type="Proteomes" id="UP000001190">
    <property type="component" value="Chromosome"/>
</dbReference>
<organism evidence="2 3">
    <name type="scientific">Mycobacterium marinum (strain ATCC BAA-535 / M)</name>
    <dbReference type="NCBI Taxonomy" id="216594"/>
    <lineage>
        <taxon>Bacteria</taxon>
        <taxon>Bacillati</taxon>
        <taxon>Actinomycetota</taxon>
        <taxon>Actinomycetes</taxon>
        <taxon>Mycobacteriales</taxon>
        <taxon>Mycobacteriaceae</taxon>
        <taxon>Mycobacterium</taxon>
        <taxon>Mycobacterium ulcerans group</taxon>
    </lineage>
</organism>
<keyword evidence="3" id="KW-1185">Reference proteome</keyword>
<name>B2HNP6_MYCMM</name>
<reference evidence="2 3" key="1">
    <citation type="journal article" date="2008" name="Genome Res.">
        <title>Insights from the complete genome sequence of Mycobacterium marinum on the evolution of Mycobacterium tuberculosis.</title>
        <authorList>
            <person name="Stinear T.P."/>
            <person name="Seemann T."/>
            <person name="Harrison P.F."/>
            <person name="Jenkin G.A."/>
            <person name="Davies J.K."/>
            <person name="Johnson P.D."/>
            <person name="Abdellah Z."/>
            <person name="Arrowsmith C."/>
            <person name="Chillingworth T."/>
            <person name="Churcher C."/>
            <person name="Clarke K."/>
            <person name="Cronin A."/>
            <person name="Davis P."/>
            <person name="Goodhead I."/>
            <person name="Holroyd N."/>
            <person name="Jagels K."/>
            <person name="Lord A."/>
            <person name="Moule S."/>
            <person name="Mungall K."/>
            <person name="Norbertczak H."/>
            <person name="Quail M.A."/>
            <person name="Rabbinowitsch E."/>
            <person name="Walker D."/>
            <person name="White B."/>
            <person name="Whitehead S."/>
            <person name="Small P.L."/>
            <person name="Brosch R."/>
            <person name="Ramakrishnan L."/>
            <person name="Fischbach M.A."/>
            <person name="Parkhill J."/>
            <person name="Cole S.T."/>
        </authorList>
    </citation>
    <scope>NUCLEOTIDE SEQUENCE [LARGE SCALE GENOMIC DNA]</scope>
    <source>
        <strain evidence="3">ATCC BAA-535 / M</strain>
    </source>
</reference>
<dbReference type="STRING" id="216594.MMAR_3887"/>